<evidence type="ECO:0000256" key="6">
    <source>
        <dbReference type="ARBA" id="ARBA00022840"/>
    </source>
</evidence>
<keyword evidence="6 8" id="KW-0067">ATP-binding</keyword>
<keyword evidence="4" id="KW-0677">Repeat</keyword>
<evidence type="ECO:0000313" key="9">
    <source>
        <dbReference type="Proteomes" id="UP000321485"/>
    </source>
</evidence>
<dbReference type="GO" id="GO:0005524">
    <property type="term" value="F:ATP binding"/>
    <property type="evidence" value="ECO:0007669"/>
    <property type="project" value="UniProtKB-KW"/>
</dbReference>
<dbReference type="SMART" id="SM00382">
    <property type="entry name" value="AAA"/>
    <property type="match status" value="2"/>
</dbReference>
<dbReference type="Pfam" id="PF00005">
    <property type="entry name" value="ABC_tran"/>
    <property type="match status" value="2"/>
</dbReference>
<dbReference type="GO" id="GO:0016887">
    <property type="term" value="F:ATP hydrolysis activity"/>
    <property type="evidence" value="ECO:0007669"/>
    <property type="project" value="InterPro"/>
</dbReference>
<dbReference type="Gene3D" id="3.40.50.300">
    <property type="entry name" value="P-loop containing nucleotide triphosphate hydrolases"/>
    <property type="match status" value="2"/>
</dbReference>
<feature type="domain" description="ABC transporter" evidence="7">
    <location>
        <begin position="5"/>
        <end position="241"/>
    </location>
</feature>
<organism evidence="8 9">
    <name type="scientific">Acidovorax delafieldii</name>
    <name type="common">Pseudomonas delafieldii</name>
    <dbReference type="NCBI Taxonomy" id="47920"/>
    <lineage>
        <taxon>Bacteria</taxon>
        <taxon>Pseudomonadati</taxon>
        <taxon>Pseudomonadota</taxon>
        <taxon>Betaproteobacteria</taxon>
        <taxon>Burkholderiales</taxon>
        <taxon>Comamonadaceae</taxon>
        <taxon>Acidovorax</taxon>
    </lineage>
</organism>
<evidence type="ECO:0000313" key="8">
    <source>
        <dbReference type="EMBL" id="TWG34688.1"/>
    </source>
</evidence>
<dbReference type="RefSeq" id="WP_146871878.1">
    <property type="nucleotide sequence ID" value="NZ_VJWE01000016.1"/>
</dbReference>
<keyword evidence="5" id="KW-0547">Nucleotide-binding</keyword>
<dbReference type="InterPro" id="IPR050107">
    <property type="entry name" value="ABC_carbohydrate_import_ATPase"/>
</dbReference>
<dbReference type="PANTHER" id="PTHR43790">
    <property type="entry name" value="CARBOHYDRATE TRANSPORT ATP-BINDING PROTEIN MG119-RELATED"/>
    <property type="match status" value="1"/>
</dbReference>
<dbReference type="InterPro" id="IPR027417">
    <property type="entry name" value="P-loop_NTPase"/>
</dbReference>
<keyword evidence="1" id="KW-0813">Transport</keyword>
<protein>
    <submittedName>
        <fullName evidence="8">Monosaccharide ABC transporter ATP-binding protein (CUT2 family)</fullName>
    </submittedName>
</protein>
<evidence type="ECO:0000256" key="2">
    <source>
        <dbReference type="ARBA" id="ARBA00022475"/>
    </source>
</evidence>
<dbReference type="Proteomes" id="UP000321485">
    <property type="component" value="Unassembled WGS sequence"/>
</dbReference>
<evidence type="ECO:0000259" key="7">
    <source>
        <dbReference type="PROSITE" id="PS50893"/>
    </source>
</evidence>
<dbReference type="SUPFAM" id="SSF52540">
    <property type="entry name" value="P-loop containing nucleoside triphosphate hydrolases"/>
    <property type="match status" value="2"/>
</dbReference>
<dbReference type="GeneID" id="51112735"/>
<accession>A0A561XEY5</accession>
<dbReference type="InterPro" id="IPR017871">
    <property type="entry name" value="ABC_transporter-like_CS"/>
</dbReference>
<dbReference type="InterPro" id="IPR003593">
    <property type="entry name" value="AAA+_ATPase"/>
</dbReference>
<dbReference type="PROSITE" id="PS00211">
    <property type="entry name" value="ABC_TRANSPORTER_1"/>
    <property type="match status" value="1"/>
</dbReference>
<dbReference type="CDD" id="cd03215">
    <property type="entry name" value="ABC_Carb_Monos_II"/>
    <property type="match status" value="1"/>
</dbReference>
<reference evidence="8 9" key="1">
    <citation type="journal article" date="2015" name="Stand. Genomic Sci.">
        <title>Genomic Encyclopedia of Bacterial and Archaeal Type Strains, Phase III: the genomes of soil and plant-associated and newly described type strains.</title>
        <authorList>
            <person name="Whitman W.B."/>
            <person name="Woyke T."/>
            <person name="Klenk H.P."/>
            <person name="Zhou Y."/>
            <person name="Lilburn T.G."/>
            <person name="Beck B.J."/>
            <person name="De Vos P."/>
            <person name="Vandamme P."/>
            <person name="Eisen J.A."/>
            <person name="Garrity G."/>
            <person name="Hugenholtz P."/>
            <person name="Kyrpides N.C."/>
        </authorList>
    </citation>
    <scope>NUCLEOTIDE SEQUENCE [LARGE SCALE GENOMIC DNA]</scope>
    <source>
        <strain evidence="8 9">DSM 64</strain>
    </source>
</reference>
<name>A0A561XEY5_ACIDE</name>
<dbReference type="AlphaFoldDB" id="A0A561XEY5"/>
<keyword evidence="2" id="KW-1003">Cell membrane</keyword>
<keyword evidence="2" id="KW-0472">Membrane</keyword>
<dbReference type="CDD" id="cd03216">
    <property type="entry name" value="ABC_Carb_Monos_I"/>
    <property type="match status" value="1"/>
</dbReference>
<dbReference type="InterPro" id="IPR003439">
    <property type="entry name" value="ABC_transporter-like_ATP-bd"/>
</dbReference>
<evidence type="ECO:0000256" key="4">
    <source>
        <dbReference type="ARBA" id="ARBA00022737"/>
    </source>
</evidence>
<sequence>MSVAVEFRNVTKEFGPVRVLHGVGFALQPGRVYGLLGENGAGKSTLMKILAGYESPTTGEVVVDGAVRAPGGGSRAAEAQGIVLIHQEFNLADDLTIAQNIFLGHEIKKGPFLDDKAMREKTRAALAQVGLPLDPDTRVKKLIVAEKQLVEIARALARNARLLIMDEPTATLTPGETERLFTLMAGLKAAGVTIIYISHKLDEVERTTDEVVVMRDGLLVAREPTASVTRRQMANLMVGRELADLFPPKLPAPAGGEPAIQVRGLSVPGWAEDVSFDVRRGEILGFAGLVGAGRTELFEGLLGLRARSAGTVELAGKPVNLKSPRDAARHGLTYLSEDRKGKGLHVHFSLRPNLTLMALERYAKPWLDPAAEQAALRDAVQEFGIRTGSLEVRASSLSGGNQQKLALAKVLHPGPSVVVLDEPTRGVDVGAKREIYHLVQRLAEQGLAVVVISSELMELIGLCHRVAVMRAGRLQTTLQEPHLTEEELIAHATGTR</sequence>
<feature type="domain" description="ABC transporter" evidence="7">
    <location>
        <begin position="240"/>
        <end position="496"/>
    </location>
</feature>
<comment type="caution">
    <text evidence="8">The sequence shown here is derived from an EMBL/GenBank/DDBJ whole genome shotgun (WGS) entry which is preliminary data.</text>
</comment>
<dbReference type="EMBL" id="VJWE01000016">
    <property type="protein sequence ID" value="TWG34688.1"/>
    <property type="molecule type" value="Genomic_DNA"/>
</dbReference>
<proteinExistence type="predicted"/>
<evidence type="ECO:0000256" key="1">
    <source>
        <dbReference type="ARBA" id="ARBA00022448"/>
    </source>
</evidence>
<evidence type="ECO:0000256" key="3">
    <source>
        <dbReference type="ARBA" id="ARBA00022597"/>
    </source>
</evidence>
<gene>
    <name evidence="8" type="ORF">ATF69_3693</name>
</gene>
<evidence type="ECO:0000256" key="5">
    <source>
        <dbReference type="ARBA" id="ARBA00022741"/>
    </source>
</evidence>
<keyword evidence="3" id="KW-0762">Sugar transport</keyword>
<dbReference type="PROSITE" id="PS50893">
    <property type="entry name" value="ABC_TRANSPORTER_2"/>
    <property type="match status" value="2"/>
</dbReference>
<dbReference type="PANTHER" id="PTHR43790:SF9">
    <property type="entry name" value="GALACTOFURANOSE TRANSPORTER ATP-BINDING PROTEIN YTFR"/>
    <property type="match status" value="1"/>
</dbReference>